<comment type="caution">
    <text evidence="2">The sequence shown here is derived from an EMBL/GenBank/DDBJ whole genome shotgun (WGS) entry which is preliminary data.</text>
</comment>
<keyword evidence="3" id="KW-1185">Reference proteome</keyword>
<dbReference type="EMBL" id="JAWDJR010000004">
    <property type="protein sequence ID" value="KAK9976636.1"/>
    <property type="molecule type" value="Genomic_DNA"/>
</dbReference>
<evidence type="ECO:0000256" key="1">
    <source>
        <dbReference type="SAM" id="MobiDB-lite"/>
    </source>
</evidence>
<name>A0AAW2ASC7_CULAL</name>
<protein>
    <submittedName>
        <fullName evidence="2">Uncharacterized protein</fullName>
    </submittedName>
</protein>
<gene>
    <name evidence="2" type="ORF">ABG768_021841</name>
</gene>
<feature type="region of interest" description="Disordered" evidence="1">
    <location>
        <begin position="1"/>
        <end position="22"/>
    </location>
</feature>
<accession>A0AAW2ASC7</accession>
<dbReference type="AlphaFoldDB" id="A0AAW2ASC7"/>
<sequence length="135" mass="15148">MASPSKVRKDSEDTEEGFIHNVSPRKQQEYHRLVIFRMEKHATFSQVEKNGNAVRLRNVKRSISFSDQNGYDVACSRGTSVEVTRLQFMRFSVPSCRRMRAEVKALSPKQKGDNLGGSLPFGAAVVPCCCHLCLA</sequence>
<reference evidence="2 3" key="1">
    <citation type="submission" date="2024-05" db="EMBL/GenBank/DDBJ databases">
        <title>A high-quality chromosomal-level genome assembly of Topmouth culter (Culter alburnus).</title>
        <authorList>
            <person name="Zhao H."/>
        </authorList>
    </citation>
    <scope>NUCLEOTIDE SEQUENCE [LARGE SCALE GENOMIC DNA]</scope>
    <source>
        <strain evidence="2">CATC2023</strain>
        <tissue evidence="2">Muscle</tissue>
    </source>
</reference>
<dbReference type="Proteomes" id="UP001479290">
    <property type="component" value="Unassembled WGS sequence"/>
</dbReference>
<organism evidence="2 3">
    <name type="scientific">Culter alburnus</name>
    <name type="common">Topmouth culter</name>
    <dbReference type="NCBI Taxonomy" id="194366"/>
    <lineage>
        <taxon>Eukaryota</taxon>
        <taxon>Metazoa</taxon>
        <taxon>Chordata</taxon>
        <taxon>Craniata</taxon>
        <taxon>Vertebrata</taxon>
        <taxon>Euteleostomi</taxon>
        <taxon>Actinopterygii</taxon>
        <taxon>Neopterygii</taxon>
        <taxon>Teleostei</taxon>
        <taxon>Ostariophysi</taxon>
        <taxon>Cypriniformes</taxon>
        <taxon>Xenocyprididae</taxon>
        <taxon>Xenocypridinae</taxon>
        <taxon>Culter</taxon>
    </lineage>
</organism>
<proteinExistence type="predicted"/>
<evidence type="ECO:0000313" key="3">
    <source>
        <dbReference type="Proteomes" id="UP001479290"/>
    </source>
</evidence>
<evidence type="ECO:0000313" key="2">
    <source>
        <dbReference type="EMBL" id="KAK9976636.1"/>
    </source>
</evidence>